<evidence type="ECO:0000313" key="2">
    <source>
        <dbReference type="Proteomes" id="UP000535937"/>
    </source>
</evidence>
<dbReference type="EMBL" id="JACHWZ010000038">
    <property type="protein sequence ID" value="MBB3063585.1"/>
    <property type="molecule type" value="Genomic_DNA"/>
</dbReference>
<gene>
    <name evidence="1" type="ORF">FHS09_004445</name>
</gene>
<reference evidence="1 2" key="1">
    <citation type="submission" date="2020-08" db="EMBL/GenBank/DDBJ databases">
        <title>Genomic Encyclopedia of Type Strains, Phase III (KMG-III): the genomes of soil and plant-associated and newly described type strains.</title>
        <authorList>
            <person name="Whitman W."/>
        </authorList>
    </citation>
    <scope>NUCLEOTIDE SEQUENCE [LARGE SCALE GENOMIC DNA]</scope>
    <source>
        <strain evidence="1 2">CECT 8799</strain>
    </source>
</reference>
<proteinExistence type="predicted"/>
<comment type="caution">
    <text evidence="1">The sequence shown here is derived from an EMBL/GenBank/DDBJ whole genome shotgun (WGS) entry which is preliminary data.</text>
</comment>
<dbReference type="Proteomes" id="UP000535937">
    <property type="component" value="Unassembled WGS sequence"/>
</dbReference>
<accession>A0A7W4WG52</accession>
<protein>
    <submittedName>
        <fullName evidence="1">Uncharacterized protein</fullName>
    </submittedName>
</protein>
<evidence type="ECO:0000313" key="1">
    <source>
        <dbReference type="EMBL" id="MBB3063585.1"/>
    </source>
</evidence>
<dbReference type="AlphaFoldDB" id="A0A7W4WG52"/>
<name>A0A7W4WG52_9GAMM</name>
<sequence>MRANRRQLALLEIDTEVLDCYRDKLFSRCPVDAYLERMECYFKLLELKIGKGASP</sequence>
<organism evidence="1 2">
    <name type="scientific">Microbulbifer rhizosphaerae</name>
    <dbReference type="NCBI Taxonomy" id="1562603"/>
    <lineage>
        <taxon>Bacteria</taxon>
        <taxon>Pseudomonadati</taxon>
        <taxon>Pseudomonadota</taxon>
        <taxon>Gammaproteobacteria</taxon>
        <taxon>Cellvibrionales</taxon>
        <taxon>Microbulbiferaceae</taxon>
        <taxon>Microbulbifer</taxon>
    </lineage>
</organism>
<keyword evidence="2" id="KW-1185">Reference proteome</keyword>